<dbReference type="AlphaFoldDB" id="A0A3A3GHR8"/>
<dbReference type="NCBIfam" id="TIGR01593">
    <property type="entry name" value="holin_tox_secr"/>
    <property type="match status" value="1"/>
</dbReference>
<accession>A0A3A3GHR8</accession>
<evidence type="ECO:0000256" key="6">
    <source>
        <dbReference type="SAM" id="MobiDB-lite"/>
    </source>
</evidence>
<name>A0A3A3GHR8_PANTH</name>
<proteinExistence type="inferred from homology"/>
<dbReference type="InterPro" id="IPR006480">
    <property type="entry name" value="Phage_holin_4_1"/>
</dbReference>
<evidence type="ECO:0000256" key="2">
    <source>
        <dbReference type="ARBA" id="ARBA00022692"/>
    </source>
</evidence>
<comment type="similarity">
    <text evidence="5">Belongs to the bacteriophage holin family. Cp-1 holin subfamily.</text>
</comment>
<evidence type="ECO:0000256" key="4">
    <source>
        <dbReference type="ARBA" id="ARBA00023136"/>
    </source>
</evidence>
<dbReference type="GO" id="GO:0016020">
    <property type="term" value="C:membrane"/>
    <property type="evidence" value="ECO:0007669"/>
    <property type="project" value="UniProtKB-SubCell"/>
</dbReference>
<dbReference type="Proteomes" id="UP000266177">
    <property type="component" value="Unassembled WGS sequence"/>
</dbReference>
<evidence type="ECO:0000256" key="5">
    <source>
        <dbReference type="ARBA" id="ARBA00023600"/>
    </source>
</evidence>
<dbReference type="OrthoDB" id="88184at2"/>
<comment type="subcellular location">
    <subcellularLocation>
        <location evidence="1">Membrane</location>
        <topology evidence="1">Multi-pass membrane protein</topology>
    </subcellularLocation>
</comment>
<keyword evidence="2" id="KW-0812">Transmembrane</keyword>
<gene>
    <name evidence="7" type="ORF">DQX05_20710</name>
</gene>
<evidence type="ECO:0000256" key="1">
    <source>
        <dbReference type="ARBA" id="ARBA00004141"/>
    </source>
</evidence>
<organism evidence="7 8">
    <name type="scientific">Paenibacillus thiaminolyticus</name>
    <name type="common">Bacillus thiaminolyticus</name>
    <dbReference type="NCBI Taxonomy" id="49283"/>
    <lineage>
        <taxon>Bacteria</taxon>
        <taxon>Bacillati</taxon>
        <taxon>Bacillota</taxon>
        <taxon>Bacilli</taxon>
        <taxon>Bacillales</taxon>
        <taxon>Paenibacillaceae</taxon>
        <taxon>Paenibacillus</taxon>
    </lineage>
</organism>
<keyword evidence="3" id="KW-1133">Transmembrane helix</keyword>
<reference evidence="7 8" key="1">
    <citation type="submission" date="2018-09" db="EMBL/GenBank/DDBJ databases">
        <title>Paenibacillus SK2017-BO5.</title>
        <authorList>
            <person name="Piskunova J.V."/>
            <person name="Dubiley S.A."/>
            <person name="Severinov K.V."/>
        </authorList>
    </citation>
    <scope>NUCLEOTIDE SEQUENCE [LARGE SCALE GENOMIC DNA]</scope>
    <source>
        <strain evidence="7 8">BO5</strain>
    </source>
</reference>
<evidence type="ECO:0000313" key="8">
    <source>
        <dbReference type="Proteomes" id="UP000266177"/>
    </source>
</evidence>
<evidence type="ECO:0000256" key="3">
    <source>
        <dbReference type="ARBA" id="ARBA00022989"/>
    </source>
</evidence>
<dbReference type="Pfam" id="PF05105">
    <property type="entry name" value="Phage_holin_4_1"/>
    <property type="match status" value="1"/>
</dbReference>
<sequence length="211" mass="24103">MRRDRVYEKIVNSSIGFIGGLMSYMYGGESSLLEFLALLALMDYISGYAASVMEAARGMPQAGLSSKKGFAGLAKKGLMFVVVLLAHRADVALESDFLMYGAIWFYISNEVISIAENYGRIGLPLPPQIKQIIAILKTKDQQQRQHEQNIEQQKRITSNMSGILRQHEWDNEQLEQDNRKNEQDNDQRQHDQDHDQLQHAQENDQRGRMSK</sequence>
<protein>
    <submittedName>
        <fullName evidence="7">Holin</fullName>
    </submittedName>
</protein>
<keyword evidence="4" id="KW-0472">Membrane</keyword>
<comment type="caution">
    <text evidence="7">The sequence shown here is derived from an EMBL/GenBank/DDBJ whole genome shotgun (WGS) entry which is preliminary data.</text>
</comment>
<feature type="region of interest" description="Disordered" evidence="6">
    <location>
        <begin position="168"/>
        <end position="211"/>
    </location>
</feature>
<evidence type="ECO:0000313" key="7">
    <source>
        <dbReference type="EMBL" id="RJG21678.1"/>
    </source>
</evidence>
<dbReference type="EMBL" id="QYZD01000022">
    <property type="protein sequence ID" value="RJG21678.1"/>
    <property type="molecule type" value="Genomic_DNA"/>
</dbReference>